<dbReference type="InterPro" id="IPR013762">
    <property type="entry name" value="Integrase-like_cat_sf"/>
</dbReference>
<organism evidence="3 4">
    <name type="scientific">Senegalia massiliensis</name>
    <dbReference type="NCBI Taxonomy" id="1720316"/>
    <lineage>
        <taxon>Bacteria</taxon>
        <taxon>Bacillati</taxon>
        <taxon>Bacillota</taxon>
        <taxon>Clostridia</taxon>
        <taxon>Eubacteriales</taxon>
        <taxon>Clostridiaceae</taxon>
        <taxon>Senegalia</taxon>
    </lineage>
</organism>
<dbReference type="RefSeq" id="WP_160198810.1">
    <property type="nucleotide sequence ID" value="NZ_QXXA01000031.1"/>
</dbReference>
<proteinExistence type="predicted"/>
<evidence type="ECO:0000313" key="4">
    <source>
        <dbReference type="Proteomes" id="UP000467132"/>
    </source>
</evidence>
<sequence>MARTDVDMLSIQKIMGHADYSTTANIYTHLDIKKLKELIAKL</sequence>
<dbReference type="Gene3D" id="1.10.443.10">
    <property type="entry name" value="Intergrase catalytic core"/>
    <property type="match status" value="1"/>
</dbReference>
<dbReference type="InterPro" id="IPR011010">
    <property type="entry name" value="DNA_brk_join_enz"/>
</dbReference>
<evidence type="ECO:0000256" key="1">
    <source>
        <dbReference type="ARBA" id="ARBA00023172"/>
    </source>
</evidence>
<dbReference type="GO" id="GO:0006310">
    <property type="term" value="P:DNA recombination"/>
    <property type="evidence" value="ECO:0007669"/>
    <property type="project" value="UniProtKB-KW"/>
</dbReference>
<reference evidence="3 4" key="1">
    <citation type="submission" date="2018-08" db="EMBL/GenBank/DDBJ databases">
        <title>Murine metabolic-syndrome-specific gut microbial biobank.</title>
        <authorList>
            <person name="Liu C."/>
        </authorList>
    </citation>
    <scope>NUCLEOTIDE SEQUENCE [LARGE SCALE GENOMIC DNA]</scope>
    <source>
        <strain evidence="3 4">583</strain>
    </source>
</reference>
<dbReference type="Proteomes" id="UP000467132">
    <property type="component" value="Unassembled WGS sequence"/>
</dbReference>
<keyword evidence="1" id="KW-0233">DNA recombination</keyword>
<comment type="caution">
    <text evidence="3">The sequence shown here is derived from an EMBL/GenBank/DDBJ whole genome shotgun (WGS) entry which is preliminary data.</text>
</comment>
<gene>
    <name evidence="3" type="ORF">D3Z33_15955</name>
</gene>
<dbReference type="EMBL" id="QXXA01000031">
    <property type="protein sequence ID" value="NBI08347.1"/>
    <property type="molecule type" value="Genomic_DNA"/>
</dbReference>
<dbReference type="SUPFAM" id="SSF56349">
    <property type="entry name" value="DNA breaking-rejoining enzymes"/>
    <property type="match status" value="1"/>
</dbReference>
<feature type="domain" description="Tyr recombinase" evidence="2">
    <location>
        <begin position="1"/>
        <end position="40"/>
    </location>
</feature>
<dbReference type="InterPro" id="IPR002104">
    <property type="entry name" value="Integrase_catalytic"/>
</dbReference>
<keyword evidence="4" id="KW-1185">Reference proteome</keyword>
<evidence type="ECO:0000313" key="3">
    <source>
        <dbReference type="EMBL" id="NBI08347.1"/>
    </source>
</evidence>
<accession>A0A845QZG4</accession>
<dbReference type="PROSITE" id="PS51898">
    <property type="entry name" value="TYR_RECOMBINASE"/>
    <property type="match status" value="1"/>
</dbReference>
<dbReference type="GO" id="GO:0015074">
    <property type="term" value="P:DNA integration"/>
    <property type="evidence" value="ECO:0007669"/>
    <property type="project" value="InterPro"/>
</dbReference>
<dbReference type="AlphaFoldDB" id="A0A845QZG4"/>
<name>A0A845QZG4_9CLOT</name>
<protein>
    <recommendedName>
        <fullName evidence="2">Tyr recombinase domain-containing protein</fullName>
    </recommendedName>
</protein>
<dbReference type="GO" id="GO:0003677">
    <property type="term" value="F:DNA binding"/>
    <property type="evidence" value="ECO:0007669"/>
    <property type="project" value="InterPro"/>
</dbReference>
<dbReference type="OrthoDB" id="9785687at2"/>
<evidence type="ECO:0000259" key="2">
    <source>
        <dbReference type="PROSITE" id="PS51898"/>
    </source>
</evidence>